<evidence type="ECO:0000313" key="1">
    <source>
        <dbReference type="EMBL" id="EKD21406.1"/>
    </source>
</evidence>
<dbReference type="KEGG" id="mbe:MBM_00519"/>
<dbReference type="EMBL" id="JH921428">
    <property type="protein sequence ID" value="EKD21406.1"/>
    <property type="molecule type" value="Genomic_DNA"/>
</dbReference>
<dbReference type="OrthoDB" id="3525976at2759"/>
<dbReference type="HOGENOM" id="CLU_924616_0_0_1"/>
<accession>K1X8J6</accession>
<protein>
    <submittedName>
        <fullName evidence="1">Uncharacterized protein</fullName>
    </submittedName>
</protein>
<gene>
    <name evidence="1" type="ORF">MBM_00519</name>
</gene>
<reference evidence="1 2" key="1">
    <citation type="journal article" date="2012" name="BMC Genomics">
        <title>Sequencing the genome of Marssonina brunnea reveals fungus-poplar co-evolution.</title>
        <authorList>
            <person name="Zhu S."/>
            <person name="Cao Y.-Z."/>
            <person name="Jiang C."/>
            <person name="Tan B.-Y."/>
            <person name="Wang Z."/>
            <person name="Feng S."/>
            <person name="Zhang L."/>
            <person name="Su X.-H."/>
            <person name="Brejova B."/>
            <person name="Vinar T."/>
            <person name="Xu M."/>
            <person name="Wang M.-X."/>
            <person name="Zhang S.-G."/>
            <person name="Huang M.-R."/>
            <person name="Wu R."/>
            <person name="Zhou Y."/>
        </authorList>
    </citation>
    <scope>NUCLEOTIDE SEQUENCE [LARGE SCALE GENOMIC DNA]</scope>
    <source>
        <strain evidence="1 2">MB_m1</strain>
    </source>
</reference>
<keyword evidence="2" id="KW-1185">Reference proteome</keyword>
<sequence length="301" mass="33939">MAPVLFTILRSLRAQRTYSFAQRRTLRLWNTAMGGKSSRYTSRDILKFVPAQSLYPTAESTTLALWKRHDKKGTENLGIMTIAEYLKRFAQSGWMLMPRAVPLRDPVAEKTGDAVPSLVGQEAAEQKATSPCYTLKPIRSLRLDNKVAMRKKAKGYKAPHECHISVPTSIGYYELHMQKIYATLLARRNVEVQIHLKRKKKKGRDPALFVQMLAENIHLRPDVILAAMPEKAGIVMNPQTEYSTSGWVMGPPTEGGEPPQNFTDNFYRTKNKVIRQFPQLAEELRLLDQGSPPGESASTIA</sequence>
<proteinExistence type="predicted"/>
<organism evidence="1 2">
    <name type="scientific">Marssonina brunnea f. sp. multigermtubi (strain MB_m1)</name>
    <name type="common">Marssonina leaf spot fungus</name>
    <dbReference type="NCBI Taxonomy" id="1072389"/>
    <lineage>
        <taxon>Eukaryota</taxon>
        <taxon>Fungi</taxon>
        <taxon>Dikarya</taxon>
        <taxon>Ascomycota</taxon>
        <taxon>Pezizomycotina</taxon>
        <taxon>Leotiomycetes</taxon>
        <taxon>Helotiales</taxon>
        <taxon>Drepanopezizaceae</taxon>
        <taxon>Drepanopeziza</taxon>
    </lineage>
</organism>
<dbReference type="AlphaFoldDB" id="K1X8J6"/>
<evidence type="ECO:0000313" key="2">
    <source>
        <dbReference type="Proteomes" id="UP000006753"/>
    </source>
</evidence>
<name>K1X8J6_MARBU</name>
<dbReference type="GeneID" id="18756454"/>
<dbReference type="InParanoid" id="K1X8J6"/>
<dbReference type="Proteomes" id="UP000006753">
    <property type="component" value="Unassembled WGS sequence"/>
</dbReference>